<protein>
    <recommendedName>
        <fullName evidence="2">ATP-grasp domain-containing protein</fullName>
    </recommendedName>
</protein>
<dbReference type="SUPFAM" id="SSF56059">
    <property type="entry name" value="Glutathione synthetase ATP-binding domain-like"/>
    <property type="match status" value="1"/>
</dbReference>
<dbReference type="InterPro" id="IPR011761">
    <property type="entry name" value="ATP-grasp"/>
</dbReference>
<accession>A0ABS1DZ76</accession>
<dbReference type="InterPro" id="IPR003806">
    <property type="entry name" value="ATP-grasp_PylC-type"/>
</dbReference>
<dbReference type="EMBL" id="NRRU01000089">
    <property type="protein sequence ID" value="MBK1714970.1"/>
    <property type="molecule type" value="Genomic_DNA"/>
</dbReference>
<evidence type="ECO:0000259" key="2">
    <source>
        <dbReference type="PROSITE" id="PS50975"/>
    </source>
</evidence>
<proteinExistence type="predicted"/>
<evidence type="ECO:0000256" key="1">
    <source>
        <dbReference type="PROSITE-ProRule" id="PRU00409"/>
    </source>
</evidence>
<comment type="caution">
    <text evidence="3">The sequence shown here is derived from an EMBL/GenBank/DDBJ whole genome shotgun (WGS) entry which is preliminary data.</text>
</comment>
<dbReference type="Gene3D" id="3.30.470.20">
    <property type="entry name" value="ATP-grasp fold, B domain"/>
    <property type="match status" value="1"/>
</dbReference>
<dbReference type="InterPro" id="IPR040803">
    <property type="entry name" value="MfnD_preATP-grasp"/>
</dbReference>
<evidence type="ECO:0000313" key="3">
    <source>
        <dbReference type="EMBL" id="MBK1714970.1"/>
    </source>
</evidence>
<dbReference type="InterPro" id="IPR024710">
    <property type="entry name" value="MfnD"/>
</dbReference>
<dbReference type="Pfam" id="PF02655">
    <property type="entry name" value="ATP-grasp_3"/>
    <property type="match status" value="1"/>
</dbReference>
<reference evidence="3" key="2">
    <citation type="journal article" date="2020" name="Microorganisms">
        <title>Osmotic Adaptation and Compatible Solute Biosynthesis of Phototrophic Bacteria as Revealed from Genome Analyses.</title>
        <authorList>
            <person name="Imhoff J.F."/>
            <person name="Rahn T."/>
            <person name="Kunzel S."/>
            <person name="Keller A."/>
            <person name="Neulinger S.C."/>
        </authorList>
    </citation>
    <scope>NUCLEOTIDE SEQUENCE</scope>
    <source>
        <strain evidence="3">IM 151</strain>
    </source>
</reference>
<keyword evidence="4" id="KW-1185">Reference proteome</keyword>
<reference evidence="3" key="1">
    <citation type="submission" date="2017-08" db="EMBL/GenBank/DDBJ databases">
        <authorList>
            <person name="Imhoff J.F."/>
            <person name="Rahn T."/>
            <person name="Kuenzel S."/>
            <person name="Neulinger S.C."/>
        </authorList>
    </citation>
    <scope>NUCLEOTIDE SEQUENCE</scope>
    <source>
        <strain evidence="3">IM 151</strain>
    </source>
</reference>
<dbReference type="PROSITE" id="PS50975">
    <property type="entry name" value="ATP_GRASP"/>
    <property type="match status" value="1"/>
</dbReference>
<dbReference type="Gene3D" id="3.40.50.11770">
    <property type="match status" value="1"/>
</dbReference>
<keyword evidence="1" id="KW-0547">Nucleotide-binding</keyword>
<dbReference type="PIRSF" id="PIRSF016766">
    <property type="entry name" value="UCP016766_ATPgrasp"/>
    <property type="match status" value="1"/>
</dbReference>
<dbReference type="Proteomes" id="UP001041814">
    <property type="component" value="Unassembled WGS sequence"/>
</dbReference>
<evidence type="ECO:0000313" key="4">
    <source>
        <dbReference type="Proteomes" id="UP001041814"/>
    </source>
</evidence>
<feature type="domain" description="ATP-grasp" evidence="2">
    <location>
        <begin position="123"/>
        <end position="311"/>
    </location>
</feature>
<name>A0ABS1DZ76_RUBGE</name>
<organism evidence="3 4">
    <name type="scientific">Rubrivivax gelatinosus</name>
    <name type="common">Rhodocyclus gelatinosus</name>
    <name type="synonym">Rhodopseudomonas gelatinosa</name>
    <dbReference type="NCBI Taxonomy" id="28068"/>
    <lineage>
        <taxon>Bacteria</taxon>
        <taxon>Pseudomonadati</taxon>
        <taxon>Pseudomonadota</taxon>
        <taxon>Betaproteobacteria</taxon>
        <taxon>Burkholderiales</taxon>
        <taxon>Sphaerotilaceae</taxon>
        <taxon>Rubrivivax</taxon>
    </lineage>
</organism>
<keyword evidence="1" id="KW-0067">ATP-binding</keyword>
<dbReference type="Pfam" id="PF18301">
    <property type="entry name" value="preATP-grasp_3"/>
    <property type="match status" value="1"/>
</dbReference>
<gene>
    <name evidence="3" type="ORF">CKO43_19595</name>
</gene>
<sequence>MMTRIFVYEYLSGGGSVEGDPAASATLLPMGLAMRDAIARDLQRARIGPVTVASCAAAGPVPPGTRAVSARPGETPEAFVARQAALHDAVWAVAPESDGLLAAMQAAVGRARWLGCDAAAIALGSSKGATLARLRAHGITTPHDLAAEATRWVVKPDDGAGAVATQVWASRAAADSDVLRREDVGASAWIEPWVDGEAMSLSLLARAGQAELLSVNRQRIRLDDEGRVAYDGVDLDCMPPPDPRRGVLAALAARVAAAIPGLSGFAGVDFVWHARLGPVAIEVNPRTTCAFVGLSERLGRCLAAEILAARREPLHA</sequence>